<sequence length="41" mass="4310">MPPLTLVGSWKASFSNVPARRLVMNGTDDGTLALIHASITA</sequence>
<name>A0A0B0NVD7_GOSAR</name>
<dbReference type="AlphaFoldDB" id="A0A0B0NVD7"/>
<reference evidence="2" key="1">
    <citation type="submission" date="2014-09" db="EMBL/GenBank/DDBJ databases">
        <authorList>
            <person name="Mudge J."/>
            <person name="Ramaraj T."/>
            <person name="Lindquist I.E."/>
            <person name="Bharti A.K."/>
            <person name="Sundararajan A."/>
            <person name="Cameron C.T."/>
            <person name="Woodward J.E."/>
            <person name="May G.D."/>
            <person name="Brubaker C."/>
            <person name="Broadhvest J."/>
            <person name="Wilkins T.A."/>
        </authorList>
    </citation>
    <scope>NUCLEOTIDE SEQUENCE</scope>
    <source>
        <strain evidence="2">cv. AKA8401</strain>
    </source>
</reference>
<evidence type="ECO:0000313" key="2">
    <source>
        <dbReference type="Proteomes" id="UP000032142"/>
    </source>
</evidence>
<organism evidence="1 2">
    <name type="scientific">Gossypium arboreum</name>
    <name type="common">Tree cotton</name>
    <name type="synonym">Gossypium nanking</name>
    <dbReference type="NCBI Taxonomy" id="29729"/>
    <lineage>
        <taxon>Eukaryota</taxon>
        <taxon>Viridiplantae</taxon>
        <taxon>Streptophyta</taxon>
        <taxon>Embryophyta</taxon>
        <taxon>Tracheophyta</taxon>
        <taxon>Spermatophyta</taxon>
        <taxon>Magnoliopsida</taxon>
        <taxon>eudicotyledons</taxon>
        <taxon>Gunneridae</taxon>
        <taxon>Pentapetalae</taxon>
        <taxon>rosids</taxon>
        <taxon>malvids</taxon>
        <taxon>Malvales</taxon>
        <taxon>Malvaceae</taxon>
        <taxon>Malvoideae</taxon>
        <taxon>Gossypium</taxon>
    </lineage>
</organism>
<keyword evidence="2" id="KW-1185">Reference proteome</keyword>
<dbReference type="EMBL" id="KN406555">
    <property type="protein sequence ID" value="KHG16612.1"/>
    <property type="molecule type" value="Genomic_DNA"/>
</dbReference>
<evidence type="ECO:0000313" key="1">
    <source>
        <dbReference type="EMBL" id="KHG16612.1"/>
    </source>
</evidence>
<protein>
    <submittedName>
        <fullName evidence="1">Uncharacterized protein</fullName>
    </submittedName>
</protein>
<dbReference type="Proteomes" id="UP000032142">
    <property type="component" value="Unassembled WGS sequence"/>
</dbReference>
<proteinExistence type="predicted"/>
<gene>
    <name evidence="1" type="ORF">F383_03851</name>
</gene>
<accession>A0A0B0NVD7</accession>